<feature type="non-terminal residue" evidence="2">
    <location>
        <position position="153"/>
    </location>
</feature>
<dbReference type="EMBL" id="JAFHDT010000006">
    <property type="protein sequence ID" value="KAI7808329.1"/>
    <property type="molecule type" value="Genomic_DNA"/>
</dbReference>
<evidence type="ECO:0000313" key="3">
    <source>
        <dbReference type="Proteomes" id="UP001059041"/>
    </source>
</evidence>
<organism evidence="2 3">
    <name type="scientific">Triplophysa rosa</name>
    <name type="common">Cave loach</name>
    <dbReference type="NCBI Taxonomy" id="992332"/>
    <lineage>
        <taxon>Eukaryota</taxon>
        <taxon>Metazoa</taxon>
        <taxon>Chordata</taxon>
        <taxon>Craniata</taxon>
        <taxon>Vertebrata</taxon>
        <taxon>Euteleostomi</taxon>
        <taxon>Actinopterygii</taxon>
        <taxon>Neopterygii</taxon>
        <taxon>Teleostei</taxon>
        <taxon>Ostariophysi</taxon>
        <taxon>Cypriniformes</taxon>
        <taxon>Nemacheilidae</taxon>
        <taxon>Triplophysa</taxon>
    </lineage>
</organism>
<feature type="region of interest" description="Disordered" evidence="1">
    <location>
        <begin position="38"/>
        <end position="57"/>
    </location>
</feature>
<protein>
    <submittedName>
        <fullName evidence="2">X-linked retinitis pigmentosa GTPase regulator</fullName>
    </submittedName>
</protein>
<comment type="caution">
    <text evidence="2">The sequence shown here is derived from an EMBL/GenBank/DDBJ whole genome shotgun (WGS) entry which is preliminary data.</text>
</comment>
<evidence type="ECO:0000256" key="1">
    <source>
        <dbReference type="SAM" id="MobiDB-lite"/>
    </source>
</evidence>
<feature type="compositionally biased region" description="Polar residues" evidence="1">
    <location>
        <begin position="16"/>
        <end position="30"/>
    </location>
</feature>
<accession>A0A9W7WU55</accession>
<dbReference type="AlphaFoldDB" id="A0A9W7WU55"/>
<feature type="region of interest" description="Disordered" evidence="1">
    <location>
        <begin position="125"/>
        <end position="153"/>
    </location>
</feature>
<evidence type="ECO:0000313" key="2">
    <source>
        <dbReference type="EMBL" id="KAI7808329.1"/>
    </source>
</evidence>
<reference evidence="2" key="1">
    <citation type="submission" date="2021-02" db="EMBL/GenBank/DDBJ databases">
        <title>Comparative genomics reveals that relaxation of natural selection precedes convergent phenotypic evolution of cavefish.</title>
        <authorList>
            <person name="Peng Z."/>
        </authorList>
    </citation>
    <scope>NUCLEOTIDE SEQUENCE</scope>
    <source>
        <tissue evidence="2">Muscle</tissue>
    </source>
</reference>
<name>A0A9W7WU55_TRIRA</name>
<keyword evidence="3" id="KW-1185">Reference proteome</keyword>
<feature type="region of interest" description="Disordered" evidence="1">
    <location>
        <begin position="1"/>
        <end position="31"/>
    </location>
</feature>
<sequence>CYNSMLQGRALEHNSDPSPALSSQPTSLPTSHRWILSTRSRGRPRESSSAQFGPKFKALPPITTNFTSLALTGNILQPRSPTDTPKRFKTDAPVESSSTLFTMPHNFDIRSPSVTPTITPVNFQDVEAAENSISDKKHKQDEDETAESSSVIL</sequence>
<feature type="region of interest" description="Disordered" evidence="1">
    <location>
        <begin position="75"/>
        <end position="99"/>
    </location>
</feature>
<proteinExistence type="predicted"/>
<gene>
    <name evidence="2" type="ORF">IRJ41_002275</name>
</gene>
<dbReference type="Proteomes" id="UP001059041">
    <property type="component" value="Linkage Group LG6"/>
</dbReference>